<dbReference type="AlphaFoldDB" id="A0A074TKK4"/>
<dbReference type="Pfam" id="PF01936">
    <property type="entry name" value="NYN"/>
    <property type="match status" value="1"/>
</dbReference>
<dbReference type="Proteomes" id="UP000027725">
    <property type="component" value="Unassembled WGS sequence"/>
</dbReference>
<evidence type="ECO:0000256" key="1">
    <source>
        <dbReference type="SAM" id="MobiDB-lite"/>
    </source>
</evidence>
<dbReference type="GO" id="GO:0004540">
    <property type="term" value="F:RNA nuclease activity"/>
    <property type="evidence" value="ECO:0007669"/>
    <property type="project" value="InterPro"/>
</dbReference>
<dbReference type="EMBL" id="JHEH01000005">
    <property type="protein sequence ID" value="KEP70690.1"/>
    <property type="molecule type" value="Genomic_DNA"/>
</dbReference>
<dbReference type="InterPro" id="IPR041966">
    <property type="entry name" value="LOTUS-like"/>
</dbReference>
<dbReference type="InterPro" id="IPR021139">
    <property type="entry name" value="NYN"/>
</dbReference>
<dbReference type="InterPro" id="IPR025605">
    <property type="entry name" value="OST-HTH/LOTUS_dom"/>
</dbReference>
<dbReference type="CDD" id="cd11297">
    <property type="entry name" value="PIN_LabA-like_N_1"/>
    <property type="match status" value="1"/>
</dbReference>
<dbReference type="PANTHER" id="PTHR35811:SF1">
    <property type="entry name" value="HTH OST-TYPE DOMAIN-CONTAINING PROTEIN"/>
    <property type="match status" value="1"/>
</dbReference>
<dbReference type="CDD" id="cd10146">
    <property type="entry name" value="LabA_like_C"/>
    <property type="match status" value="1"/>
</dbReference>
<gene>
    <name evidence="3" type="ORF">DL1_16460</name>
</gene>
<keyword evidence="4" id="KW-1185">Reference proteome</keyword>
<name>A0A074TKK4_9RHOB</name>
<dbReference type="PANTHER" id="PTHR35811">
    <property type="entry name" value="SLR1870 PROTEIN"/>
    <property type="match status" value="1"/>
</dbReference>
<evidence type="ECO:0000313" key="3">
    <source>
        <dbReference type="EMBL" id="KEP70690.1"/>
    </source>
</evidence>
<dbReference type="PROSITE" id="PS51644">
    <property type="entry name" value="HTH_OST"/>
    <property type="match status" value="1"/>
</dbReference>
<dbReference type="OrthoDB" id="9783963at2"/>
<proteinExistence type="predicted"/>
<dbReference type="eggNOG" id="COG1432">
    <property type="taxonomic scope" value="Bacteria"/>
</dbReference>
<feature type="region of interest" description="Disordered" evidence="1">
    <location>
        <begin position="151"/>
        <end position="187"/>
    </location>
</feature>
<protein>
    <recommendedName>
        <fullName evidence="2">HTH OST-type domain-containing protein</fullName>
    </recommendedName>
</protein>
<dbReference type="Gene3D" id="3.40.50.1010">
    <property type="entry name" value="5'-nuclease"/>
    <property type="match status" value="1"/>
</dbReference>
<comment type="caution">
    <text evidence="3">The sequence shown here is derived from an EMBL/GenBank/DDBJ whole genome shotgun (WGS) entry which is preliminary data.</text>
</comment>
<sequence>MPHPGTATRAPRLCVLIDADNVPAGYAEAIFEEIAGLGEASVRRIYGDWSAQRLAGWAKRVAELGLVADQQFSNTKGKNASDIGLVIAAMDFLHSNLFDGFVLVSSDSDFTRLAARIREQGLDVYGIGEQKTPEAFRKACKRFIYVENLGSDPTPAAKPSGRDSGADQGSEGAREMPAKSASGKQPPSAAIPVIVNAMKAIGLEEEWFSLGQLGQFITQANPDFDTRTYGSTKLSDLLMKTARFELQRGEGNQWMVRDLA</sequence>
<organism evidence="3 4">
    <name type="scientific">Thioclava dalianensis</name>
    <dbReference type="NCBI Taxonomy" id="1185766"/>
    <lineage>
        <taxon>Bacteria</taxon>
        <taxon>Pseudomonadati</taxon>
        <taxon>Pseudomonadota</taxon>
        <taxon>Alphaproteobacteria</taxon>
        <taxon>Rhodobacterales</taxon>
        <taxon>Paracoccaceae</taxon>
        <taxon>Thioclava</taxon>
    </lineage>
</organism>
<dbReference type="STRING" id="1185766.SAMN05216224_102139"/>
<reference evidence="3 4" key="1">
    <citation type="submission" date="2014-03" db="EMBL/GenBank/DDBJ databases">
        <title>The draft genome sequence of Thioclava dalianensis DLFJ1-1.</title>
        <authorList>
            <person name="Lai Q."/>
            <person name="Shao Z."/>
        </authorList>
    </citation>
    <scope>NUCLEOTIDE SEQUENCE [LARGE SCALE GENOMIC DNA]</scope>
    <source>
        <strain evidence="3 4">DLFJ1-1</strain>
    </source>
</reference>
<feature type="domain" description="HTH OST-type" evidence="2">
    <location>
        <begin position="186"/>
        <end position="260"/>
    </location>
</feature>
<evidence type="ECO:0000259" key="2">
    <source>
        <dbReference type="PROSITE" id="PS51644"/>
    </source>
</evidence>
<dbReference type="Pfam" id="PF12872">
    <property type="entry name" value="OST-HTH"/>
    <property type="match status" value="1"/>
</dbReference>
<evidence type="ECO:0000313" key="4">
    <source>
        <dbReference type="Proteomes" id="UP000027725"/>
    </source>
</evidence>
<dbReference type="Gene3D" id="3.30.420.610">
    <property type="entry name" value="LOTUS domain-like"/>
    <property type="match status" value="1"/>
</dbReference>
<accession>A0A074TKK4</accession>